<dbReference type="Proteomes" id="UP000683497">
    <property type="component" value="Chromosome"/>
</dbReference>
<dbReference type="PROSITE" id="PS51464">
    <property type="entry name" value="SIS"/>
    <property type="match status" value="1"/>
</dbReference>
<evidence type="ECO:0000313" key="6">
    <source>
        <dbReference type="EMBL" id="QWW79048.1"/>
    </source>
</evidence>
<dbReference type="SUPFAM" id="SSF46689">
    <property type="entry name" value="Homeodomain-like"/>
    <property type="match status" value="1"/>
</dbReference>
<name>A0ABX8JT45_9ENTR</name>
<keyword evidence="2" id="KW-0238">DNA-binding</keyword>
<dbReference type="PANTHER" id="PTHR30514">
    <property type="entry name" value="GLUCOKINASE"/>
    <property type="match status" value="1"/>
</dbReference>
<gene>
    <name evidence="6" type="ORF">KQ929_17690</name>
</gene>
<dbReference type="Gene3D" id="3.40.50.10490">
    <property type="entry name" value="Glucose-6-phosphate isomerase like protein, domain 1"/>
    <property type="match status" value="1"/>
</dbReference>
<feature type="domain" description="HTH rpiR-type" evidence="4">
    <location>
        <begin position="6"/>
        <end position="82"/>
    </location>
</feature>
<evidence type="ECO:0000313" key="7">
    <source>
        <dbReference type="Proteomes" id="UP000683497"/>
    </source>
</evidence>
<dbReference type="PANTHER" id="PTHR30514:SF9">
    <property type="entry name" value="TRANSCRIPTIONAL REGULATOR"/>
    <property type="match status" value="1"/>
</dbReference>
<organism evidence="6 7">
    <name type="scientific">Leclercia pneumoniae</name>
    <dbReference type="NCBI Taxonomy" id="2815358"/>
    <lineage>
        <taxon>Bacteria</taxon>
        <taxon>Pseudomonadati</taxon>
        <taxon>Pseudomonadota</taxon>
        <taxon>Gammaproteobacteria</taxon>
        <taxon>Enterobacterales</taxon>
        <taxon>Enterobacteriaceae</taxon>
        <taxon>Leclercia</taxon>
    </lineage>
</organism>
<dbReference type="Pfam" id="PF01380">
    <property type="entry name" value="SIS"/>
    <property type="match status" value="1"/>
</dbReference>
<evidence type="ECO:0000256" key="2">
    <source>
        <dbReference type="ARBA" id="ARBA00023125"/>
    </source>
</evidence>
<dbReference type="InterPro" id="IPR035472">
    <property type="entry name" value="RpiR-like_SIS"/>
</dbReference>
<evidence type="ECO:0000256" key="1">
    <source>
        <dbReference type="ARBA" id="ARBA00023015"/>
    </source>
</evidence>
<dbReference type="Gene3D" id="1.10.10.10">
    <property type="entry name" value="Winged helix-like DNA-binding domain superfamily/Winged helix DNA-binding domain"/>
    <property type="match status" value="1"/>
</dbReference>
<dbReference type="InterPro" id="IPR001347">
    <property type="entry name" value="SIS_dom"/>
</dbReference>
<evidence type="ECO:0000259" key="4">
    <source>
        <dbReference type="PROSITE" id="PS51071"/>
    </source>
</evidence>
<feature type="domain" description="SIS" evidence="5">
    <location>
        <begin position="129"/>
        <end position="269"/>
    </location>
</feature>
<dbReference type="CDD" id="cd05013">
    <property type="entry name" value="SIS_RpiR"/>
    <property type="match status" value="1"/>
</dbReference>
<dbReference type="EMBL" id="CP076838">
    <property type="protein sequence ID" value="QWW79048.1"/>
    <property type="molecule type" value="Genomic_DNA"/>
</dbReference>
<keyword evidence="1" id="KW-0805">Transcription regulation</keyword>
<proteinExistence type="predicted"/>
<dbReference type="PROSITE" id="PS51071">
    <property type="entry name" value="HTH_RPIR"/>
    <property type="match status" value="1"/>
</dbReference>
<dbReference type="InterPro" id="IPR046348">
    <property type="entry name" value="SIS_dom_sf"/>
</dbReference>
<accession>A0ABX8JT45</accession>
<dbReference type="InterPro" id="IPR047640">
    <property type="entry name" value="RpiR-like"/>
</dbReference>
<dbReference type="InterPro" id="IPR000281">
    <property type="entry name" value="HTH_RpiR"/>
</dbReference>
<dbReference type="Pfam" id="PF01418">
    <property type="entry name" value="HTH_6"/>
    <property type="match status" value="1"/>
</dbReference>
<keyword evidence="3" id="KW-0804">Transcription</keyword>
<dbReference type="InterPro" id="IPR009057">
    <property type="entry name" value="Homeodomain-like_sf"/>
</dbReference>
<dbReference type="InterPro" id="IPR036388">
    <property type="entry name" value="WH-like_DNA-bd_sf"/>
</dbReference>
<dbReference type="SUPFAM" id="SSF53697">
    <property type="entry name" value="SIS domain"/>
    <property type="match status" value="1"/>
</dbReference>
<evidence type="ECO:0000256" key="3">
    <source>
        <dbReference type="ARBA" id="ARBA00023163"/>
    </source>
</evidence>
<sequence length="293" mass="32297">MSANRENVRVYISNIMSGLSETDQHIARFILEQPAAVAQMPVRKLAEAISVSEATIVRFCKKIGYTGLLELKSALKRELLEETDQLLPTSPDIFLDDTRNDVAQKISMTVATTLNETIGLLDMKVVNPVVERLLTANRVLFVGFGASGLSAMEARDKMNRQGIDSEAYTDRFTMTLKLANLKPNDLVIAFSHSGETPEVVNAFRLAKKAGAQRLAITHSPQSPLTELAETWLLTCGSAGPYQGDSIATRISQLFIIEFLCTEVTRHNLRDSASTGLSIKELLIKERIKRESTG</sequence>
<keyword evidence="7" id="KW-1185">Reference proteome</keyword>
<protein>
    <submittedName>
        <fullName evidence="6">MurR/RpiR family transcriptional regulator</fullName>
    </submittedName>
</protein>
<dbReference type="RefSeq" id="WP_046885048.1">
    <property type="nucleotide sequence ID" value="NZ_CP071383.1"/>
</dbReference>
<reference evidence="6 7" key="1">
    <citation type="submission" date="2021-06" db="EMBL/GenBank/DDBJ databases">
        <title>Leclercia pneumoniae sp. nov.</title>
        <authorList>
            <person name="Hoenemann M."/>
            <person name="Viehweger A."/>
            <person name="Dietze N."/>
        </authorList>
    </citation>
    <scope>NUCLEOTIDE SEQUENCE [LARGE SCALE GENOMIC DNA]</scope>
    <source>
        <strain evidence="7">49125</strain>
    </source>
</reference>
<evidence type="ECO:0000259" key="5">
    <source>
        <dbReference type="PROSITE" id="PS51464"/>
    </source>
</evidence>